<dbReference type="STRING" id="212602.A0A420HSD1"/>
<dbReference type="PROSITE" id="PS50888">
    <property type="entry name" value="BHLH"/>
    <property type="match status" value="1"/>
</dbReference>
<dbReference type="Gene3D" id="4.10.280.10">
    <property type="entry name" value="Helix-loop-helix DNA-binding domain"/>
    <property type="match status" value="1"/>
</dbReference>
<feature type="compositionally biased region" description="Low complexity" evidence="2">
    <location>
        <begin position="109"/>
        <end position="132"/>
    </location>
</feature>
<dbReference type="InterPro" id="IPR052099">
    <property type="entry name" value="Regulatory_TF_Diverse"/>
</dbReference>
<name>A0A420HSD1_9PEZI</name>
<dbReference type="SUPFAM" id="SSF47459">
    <property type="entry name" value="HLH, helix-loop-helix DNA-binding domain"/>
    <property type="match status" value="1"/>
</dbReference>
<proteinExistence type="predicted"/>
<evidence type="ECO:0000313" key="5">
    <source>
        <dbReference type="Proteomes" id="UP000286134"/>
    </source>
</evidence>
<feature type="region of interest" description="Disordered" evidence="2">
    <location>
        <begin position="1"/>
        <end position="20"/>
    </location>
</feature>
<dbReference type="SMART" id="SM00353">
    <property type="entry name" value="HLH"/>
    <property type="match status" value="1"/>
</dbReference>
<dbReference type="PANTHER" id="PTHR47336:SF2">
    <property type="entry name" value="TRANSCRIPTION FACTOR HMS1-RELATED"/>
    <property type="match status" value="1"/>
</dbReference>
<feature type="compositionally biased region" description="Polar residues" evidence="2">
    <location>
        <begin position="1"/>
        <end position="19"/>
    </location>
</feature>
<evidence type="ECO:0000256" key="2">
    <source>
        <dbReference type="SAM" id="MobiDB-lite"/>
    </source>
</evidence>
<dbReference type="InterPro" id="IPR036638">
    <property type="entry name" value="HLH_DNA-bd_sf"/>
</dbReference>
<evidence type="ECO:0000313" key="4">
    <source>
        <dbReference type="EMBL" id="RKF60323.1"/>
    </source>
</evidence>
<dbReference type="PANTHER" id="PTHR47336">
    <property type="entry name" value="TRANSCRIPTION FACTOR HMS1-RELATED"/>
    <property type="match status" value="1"/>
</dbReference>
<dbReference type="EMBL" id="MCFK01005211">
    <property type="protein sequence ID" value="RKF60323.1"/>
    <property type="molecule type" value="Genomic_DNA"/>
</dbReference>
<organism evidence="4 5">
    <name type="scientific">Erysiphe neolycopersici</name>
    <dbReference type="NCBI Taxonomy" id="212602"/>
    <lineage>
        <taxon>Eukaryota</taxon>
        <taxon>Fungi</taxon>
        <taxon>Dikarya</taxon>
        <taxon>Ascomycota</taxon>
        <taxon>Pezizomycotina</taxon>
        <taxon>Leotiomycetes</taxon>
        <taxon>Erysiphales</taxon>
        <taxon>Erysiphaceae</taxon>
        <taxon>Erysiphe</taxon>
    </lineage>
</organism>
<dbReference type="AlphaFoldDB" id="A0A420HSD1"/>
<keyword evidence="5" id="KW-1185">Reference proteome</keyword>
<dbReference type="Proteomes" id="UP000286134">
    <property type="component" value="Unassembled WGS sequence"/>
</dbReference>
<dbReference type="CDD" id="cd11399">
    <property type="entry name" value="bHLHzip_scHMS1_like"/>
    <property type="match status" value="1"/>
</dbReference>
<dbReference type="InterPro" id="IPR019006">
    <property type="entry name" value="Sre1_C"/>
</dbReference>
<dbReference type="OrthoDB" id="2133190at2759"/>
<protein>
    <submittedName>
        <fullName evidence="4">Putative sterol regulatory element binding protein sre1 protein</fullName>
    </submittedName>
</protein>
<accession>A0A420HSD1</accession>
<dbReference type="InterPro" id="IPR011598">
    <property type="entry name" value="bHLH_dom"/>
</dbReference>
<dbReference type="GO" id="GO:0046983">
    <property type="term" value="F:protein dimerization activity"/>
    <property type="evidence" value="ECO:0007669"/>
    <property type="project" value="InterPro"/>
</dbReference>
<feature type="coiled-coil region" evidence="1">
    <location>
        <begin position="224"/>
        <end position="258"/>
    </location>
</feature>
<gene>
    <name evidence="4" type="ORF">OnM2_052038</name>
</gene>
<evidence type="ECO:0000256" key="1">
    <source>
        <dbReference type="SAM" id="Coils"/>
    </source>
</evidence>
<feature type="region of interest" description="Disordered" evidence="2">
    <location>
        <begin position="108"/>
        <end position="140"/>
    </location>
</feature>
<dbReference type="GO" id="GO:0032933">
    <property type="term" value="P:SREBP signaling pathway"/>
    <property type="evidence" value="ECO:0007669"/>
    <property type="project" value="InterPro"/>
</dbReference>
<evidence type="ECO:0000259" key="3">
    <source>
        <dbReference type="PROSITE" id="PS50888"/>
    </source>
</evidence>
<dbReference type="Pfam" id="PF09427">
    <property type="entry name" value="DUF2014"/>
    <property type="match status" value="1"/>
</dbReference>
<comment type="caution">
    <text evidence="4">The sequence shown here is derived from an EMBL/GenBank/DDBJ whole genome shotgun (WGS) entry which is preliminary data.</text>
</comment>
<feature type="domain" description="BHLH" evidence="3">
    <location>
        <begin position="160"/>
        <end position="234"/>
    </location>
</feature>
<dbReference type="Pfam" id="PF00010">
    <property type="entry name" value="HLH"/>
    <property type="match status" value="1"/>
</dbReference>
<reference evidence="4 5" key="1">
    <citation type="journal article" date="2018" name="BMC Genomics">
        <title>Comparative genome analyses reveal sequence features reflecting distinct modes of host-adaptation between dicot and monocot powdery mildew.</title>
        <authorList>
            <person name="Wu Y."/>
            <person name="Ma X."/>
            <person name="Pan Z."/>
            <person name="Kale S.D."/>
            <person name="Song Y."/>
            <person name="King H."/>
            <person name="Zhang Q."/>
            <person name="Presley C."/>
            <person name="Deng X."/>
            <person name="Wei C.I."/>
            <person name="Xiao S."/>
        </authorList>
    </citation>
    <scope>NUCLEOTIDE SEQUENCE [LARGE SCALE GENOMIC DNA]</scope>
    <source>
        <strain evidence="4">UMSG2</strain>
    </source>
</reference>
<keyword evidence="1" id="KW-0175">Coiled coil</keyword>
<sequence>MDLSSSLSYQGSLNPVAATSSSDFSFNNFENTKSSTASHGPTTLPLDDNSFFAPAWEEIHPQSEGLYATTLKWNSSESKIEYQPPPNQPNMNAFQNVQWEDLQNGGIMSNSEFFSHRSSQSLSSSKSRSVSSPDNNDRNQKRKLAAELDDEEDDDLNPLVKKTAHNMIEKRYRTNLNDKIAALRDAVPSLRITSKSARGEDTMDDREELQGLKPAHKLNKATVLSKATEYIYHLENRNKRLRQELSDHKSRLATYEALLRSSSMDSNSLQNINNPIQFSFDYPSPSTPHPIKHQPMIQESDEFQQHINEPIYNNLQQETFLQYQQQQQLGSTGWNGHSYMGKVMIGTMAALMIMEGFSEEEQSSESPTNRGLFAIPTHMLQFIKFLFKIPHEITIFGYHSSSREILWYLKFIIIFSSVIYIVLPQILSSRSISNRSKFQNTSLSAAPSLASPIQVRRQAWLTAIQTVWVPRHNFLLEAAALCLKIAKLSTRNLFGLQVYTYLTGITERQEAARVKAWSIALDAQLAGGDIEVNKSRLTLTLLASATLPDTPARLMLNALHIRVLLWEIGNVSFFGYYPFRRLASKLVKWRWKKAVLQQQLEIYSKTDVDALPDNLIALLQQDCKDVLNDSVAQRAYNLACNLPTTRNSNVENDFMDVVVDDFAIRSPLDAVAAWFSSLVLQKAITRSLQIKEGDSVEEKNVIDSIDLAMKVAPIGSAIHIRSLVARSILVKEKRGASIAETMEALGPLNKQIAQNSPLNLVNTEASIANLPEIELSLRCATAIAHIERSPSPACSEKAVKIIKTISPRNLSLLSFVAIFKLMEQMSKHEIIATSCIDSLEIFAGVLRIWIGGKEGSKAGIPVEIKKEKIKHCLHITKRIVGMQDAGYASMTESSDLNEDQP</sequence>
<dbReference type="GO" id="GO:0045944">
    <property type="term" value="P:positive regulation of transcription by RNA polymerase II"/>
    <property type="evidence" value="ECO:0007669"/>
    <property type="project" value="InterPro"/>
</dbReference>